<gene>
    <name evidence="3" type="ORF">KCTCHS21_10090</name>
</gene>
<evidence type="ECO:0000256" key="1">
    <source>
        <dbReference type="SAM" id="SignalP"/>
    </source>
</evidence>
<dbReference type="InterPro" id="IPR016195">
    <property type="entry name" value="Pol/histidinol_Pase-like"/>
</dbReference>
<dbReference type="EMBL" id="AP019400">
    <property type="protein sequence ID" value="BBI31610.1"/>
    <property type="molecule type" value="Genomic_DNA"/>
</dbReference>
<dbReference type="InterPro" id="IPR003141">
    <property type="entry name" value="Pol/His_phosphatase_N"/>
</dbReference>
<keyword evidence="4" id="KW-1185">Reference proteome</keyword>
<proteinExistence type="predicted"/>
<organism evidence="3 4">
    <name type="scientific">Cohnella abietis</name>
    <dbReference type="NCBI Taxonomy" id="2507935"/>
    <lineage>
        <taxon>Bacteria</taxon>
        <taxon>Bacillati</taxon>
        <taxon>Bacillota</taxon>
        <taxon>Bacilli</taxon>
        <taxon>Bacillales</taxon>
        <taxon>Paenibacillaceae</taxon>
        <taxon>Cohnella</taxon>
    </lineage>
</organism>
<dbReference type="SMART" id="SM00481">
    <property type="entry name" value="POLIIIAc"/>
    <property type="match status" value="1"/>
</dbReference>
<feature type="chain" id="PRO_5018969432" description="Polymerase/histidinol phosphatase N-terminal domain-containing protein" evidence="1">
    <location>
        <begin position="28"/>
        <end position="499"/>
    </location>
</feature>
<dbReference type="Gene3D" id="3.20.20.140">
    <property type="entry name" value="Metal-dependent hydrolases"/>
    <property type="match status" value="1"/>
</dbReference>
<protein>
    <recommendedName>
        <fullName evidence="2">Polymerase/histidinol phosphatase N-terminal domain-containing protein</fullName>
    </recommendedName>
</protein>
<evidence type="ECO:0000313" key="4">
    <source>
        <dbReference type="Proteomes" id="UP000289856"/>
    </source>
</evidence>
<evidence type="ECO:0000313" key="3">
    <source>
        <dbReference type="EMBL" id="BBI31610.1"/>
    </source>
</evidence>
<feature type="signal peptide" evidence="1">
    <location>
        <begin position="1"/>
        <end position="27"/>
    </location>
</feature>
<dbReference type="RefSeq" id="WP_232058085.1">
    <property type="nucleotide sequence ID" value="NZ_AP019400.1"/>
</dbReference>
<sequence>MKHFVTMKSNSIGMLATAIAIFSVSLASCSQPMDSPDDGRKWLAGDHHVHTEFSGGYDTKLDPPAFIATGDGTYPLSLHVENAQKFGLKWLVTTDHGGPLHSIVNRDQAYPKLVETRAAFPNMLLFYGMEFDTPQADHSTLIIPKSNEEAQTLFDIESRFSKLDPWPEDKAGDTEEKMIAALEYMKALPEPPIVIKNHPSRTAPKLGAWGQDTPKEMRSWNDTAPGVMIGFEGAPGHQAASLQEDSSQSTKGVRGAYHYTKTRGGYDPAVAIVGGLWDSLLSEGRRWWMTATSDSHTHYTEGNIDFWPGEYSKTYVKAHEDYKDVIDQLRNGAIFTVTGDLITELDVTAREVKSSWLSFKKLAKPASIGGTLNLTGKGADVTVTIRFRDPLSNNANGANPQVKRVDLIIGEITGKAADPTTASSPTSKVVERFDERTWSQDDDYFTITYTLKDIKSNSYIRVRGTNTDELEPEEDAKGEDPWHDLWFYSNPIFIEAKHK</sequence>
<dbReference type="SUPFAM" id="SSF89550">
    <property type="entry name" value="PHP domain-like"/>
    <property type="match status" value="1"/>
</dbReference>
<dbReference type="KEGG" id="cohn:KCTCHS21_10090"/>
<dbReference type="PROSITE" id="PS51257">
    <property type="entry name" value="PROKAR_LIPOPROTEIN"/>
    <property type="match status" value="1"/>
</dbReference>
<reference evidence="3 4" key="1">
    <citation type="submission" date="2019-01" db="EMBL/GenBank/DDBJ databases">
        <title>Complete genome sequence of Cohnella hallensis HS21 isolated from Korean fir (Abies koreana) rhizospheric soil.</title>
        <authorList>
            <person name="Jiang L."/>
            <person name="Kang S.W."/>
            <person name="Kim S."/>
            <person name="Jung J."/>
            <person name="Kim C.Y."/>
            <person name="Kim D.H."/>
            <person name="Kim S.W."/>
            <person name="Lee J."/>
        </authorList>
    </citation>
    <scope>NUCLEOTIDE SEQUENCE [LARGE SCALE GENOMIC DNA]</scope>
    <source>
        <strain evidence="3 4">HS21</strain>
    </source>
</reference>
<name>A0A3T1D0I3_9BACL</name>
<evidence type="ECO:0000259" key="2">
    <source>
        <dbReference type="SMART" id="SM00481"/>
    </source>
</evidence>
<keyword evidence="1" id="KW-0732">Signal</keyword>
<accession>A0A3T1D0I3</accession>
<feature type="domain" description="Polymerase/histidinol phosphatase N-terminal" evidence="2">
    <location>
        <begin position="45"/>
        <end position="135"/>
    </location>
</feature>
<dbReference type="AlphaFoldDB" id="A0A3T1D0I3"/>
<dbReference type="Proteomes" id="UP000289856">
    <property type="component" value="Chromosome"/>
</dbReference>